<evidence type="ECO:0000313" key="3">
    <source>
        <dbReference type="Proteomes" id="UP001180020"/>
    </source>
</evidence>
<dbReference type="AlphaFoldDB" id="A0AAV9EDX5"/>
<evidence type="ECO:0000256" key="1">
    <source>
        <dbReference type="SAM" id="MobiDB-lite"/>
    </source>
</evidence>
<feature type="compositionally biased region" description="Gly residues" evidence="1">
    <location>
        <begin position="157"/>
        <end position="176"/>
    </location>
</feature>
<dbReference type="Proteomes" id="UP001180020">
    <property type="component" value="Unassembled WGS sequence"/>
</dbReference>
<sequence>MADEDQIGPPPDGVVVKHIKTGDDLRVLRRVIAKFFSDQIFRFQDLLFENIDGHVGFIGNYHEAIGHTIEEFGRLKADELLDLIVYGLKIHMLIATSHYLITKAVACGDDENKGEEELKGLLLECVKRNLFVGGAAPSVGTGVYGDGEVRGGKEGAEAGGGVGEPVLGGMGGLGEA</sequence>
<gene>
    <name evidence="2" type="ORF">QJS10_CPA07g00488</name>
</gene>
<feature type="region of interest" description="Disordered" evidence="1">
    <location>
        <begin position="154"/>
        <end position="176"/>
    </location>
</feature>
<reference evidence="2" key="1">
    <citation type="journal article" date="2023" name="Nat. Commun.">
        <title>Diploid and tetraploid genomes of Acorus and the evolution of monocots.</title>
        <authorList>
            <person name="Ma L."/>
            <person name="Liu K.W."/>
            <person name="Li Z."/>
            <person name="Hsiao Y.Y."/>
            <person name="Qi Y."/>
            <person name="Fu T."/>
            <person name="Tang G.D."/>
            <person name="Zhang D."/>
            <person name="Sun W.H."/>
            <person name="Liu D.K."/>
            <person name="Li Y."/>
            <person name="Chen G.Z."/>
            <person name="Liu X.D."/>
            <person name="Liao X.Y."/>
            <person name="Jiang Y.T."/>
            <person name="Yu X."/>
            <person name="Hao Y."/>
            <person name="Huang J."/>
            <person name="Zhao X.W."/>
            <person name="Ke S."/>
            <person name="Chen Y.Y."/>
            <person name="Wu W.L."/>
            <person name="Hsu J.L."/>
            <person name="Lin Y.F."/>
            <person name="Huang M.D."/>
            <person name="Li C.Y."/>
            <person name="Huang L."/>
            <person name="Wang Z.W."/>
            <person name="Zhao X."/>
            <person name="Zhong W.Y."/>
            <person name="Peng D.H."/>
            <person name="Ahmad S."/>
            <person name="Lan S."/>
            <person name="Zhang J.S."/>
            <person name="Tsai W.C."/>
            <person name="Van de Peer Y."/>
            <person name="Liu Z.J."/>
        </authorList>
    </citation>
    <scope>NUCLEOTIDE SEQUENCE</scope>
    <source>
        <strain evidence="2">CP</strain>
    </source>
</reference>
<protein>
    <submittedName>
        <fullName evidence="2">Uncharacterized protein</fullName>
    </submittedName>
</protein>
<dbReference type="PANTHER" id="PTHR37391:SF2">
    <property type="entry name" value="E3 UBIQUITIN-PROTEIN LIGASE"/>
    <property type="match status" value="1"/>
</dbReference>
<proteinExistence type="predicted"/>
<comment type="caution">
    <text evidence="2">The sequence shown here is derived from an EMBL/GenBank/DDBJ whole genome shotgun (WGS) entry which is preliminary data.</text>
</comment>
<keyword evidence="3" id="KW-1185">Reference proteome</keyword>
<evidence type="ECO:0000313" key="2">
    <source>
        <dbReference type="EMBL" id="KAK1311795.1"/>
    </source>
</evidence>
<accession>A0AAV9EDX5</accession>
<organism evidence="2 3">
    <name type="scientific">Acorus calamus</name>
    <name type="common">Sweet flag</name>
    <dbReference type="NCBI Taxonomy" id="4465"/>
    <lineage>
        <taxon>Eukaryota</taxon>
        <taxon>Viridiplantae</taxon>
        <taxon>Streptophyta</taxon>
        <taxon>Embryophyta</taxon>
        <taxon>Tracheophyta</taxon>
        <taxon>Spermatophyta</taxon>
        <taxon>Magnoliopsida</taxon>
        <taxon>Liliopsida</taxon>
        <taxon>Acoraceae</taxon>
        <taxon>Acorus</taxon>
    </lineage>
</organism>
<dbReference type="PANTHER" id="PTHR37391">
    <property type="entry name" value="E3 UBIQUITIN-PROTEIN LIGASE"/>
    <property type="match status" value="1"/>
</dbReference>
<dbReference type="EMBL" id="JAUJYO010000007">
    <property type="protein sequence ID" value="KAK1311795.1"/>
    <property type="molecule type" value="Genomic_DNA"/>
</dbReference>
<reference evidence="2" key="2">
    <citation type="submission" date="2023-06" db="EMBL/GenBank/DDBJ databases">
        <authorList>
            <person name="Ma L."/>
            <person name="Liu K.-W."/>
            <person name="Li Z."/>
            <person name="Hsiao Y.-Y."/>
            <person name="Qi Y."/>
            <person name="Fu T."/>
            <person name="Tang G."/>
            <person name="Zhang D."/>
            <person name="Sun W.-H."/>
            <person name="Liu D.-K."/>
            <person name="Li Y."/>
            <person name="Chen G.-Z."/>
            <person name="Liu X.-D."/>
            <person name="Liao X.-Y."/>
            <person name="Jiang Y.-T."/>
            <person name="Yu X."/>
            <person name="Hao Y."/>
            <person name="Huang J."/>
            <person name="Zhao X.-W."/>
            <person name="Ke S."/>
            <person name="Chen Y.-Y."/>
            <person name="Wu W.-L."/>
            <person name="Hsu J.-L."/>
            <person name="Lin Y.-F."/>
            <person name="Huang M.-D."/>
            <person name="Li C.-Y."/>
            <person name="Huang L."/>
            <person name="Wang Z.-W."/>
            <person name="Zhao X."/>
            <person name="Zhong W.-Y."/>
            <person name="Peng D.-H."/>
            <person name="Ahmad S."/>
            <person name="Lan S."/>
            <person name="Zhang J.-S."/>
            <person name="Tsai W.-C."/>
            <person name="Van De Peer Y."/>
            <person name="Liu Z.-J."/>
        </authorList>
    </citation>
    <scope>NUCLEOTIDE SEQUENCE</scope>
    <source>
        <strain evidence="2">CP</strain>
        <tissue evidence="2">Leaves</tissue>
    </source>
</reference>
<name>A0AAV9EDX5_ACOCL</name>